<protein>
    <recommendedName>
        <fullName evidence="5">Peptide-binding protein</fullName>
    </recommendedName>
</protein>
<feature type="compositionally biased region" description="Basic and acidic residues" evidence="1">
    <location>
        <begin position="44"/>
        <end position="54"/>
    </location>
</feature>
<feature type="region of interest" description="Disordered" evidence="1">
    <location>
        <begin position="41"/>
        <end position="112"/>
    </location>
</feature>
<feature type="compositionally biased region" description="Basic and acidic residues" evidence="1">
    <location>
        <begin position="63"/>
        <end position="85"/>
    </location>
</feature>
<gene>
    <name evidence="3" type="ORF">PNO31109_04310</name>
</gene>
<keyword evidence="2" id="KW-0732">Signal</keyword>
<evidence type="ECO:0008006" key="5">
    <source>
        <dbReference type="Google" id="ProtNLM"/>
    </source>
</evidence>
<feature type="compositionally biased region" description="Basic and acidic residues" evidence="1">
    <location>
        <begin position="101"/>
        <end position="112"/>
    </location>
</feature>
<reference evidence="3 4" key="1">
    <citation type="submission" date="2019-08" db="EMBL/GenBank/DDBJ databases">
        <authorList>
            <person name="Peeters C."/>
        </authorList>
    </citation>
    <scope>NUCLEOTIDE SEQUENCE [LARGE SCALE GENOMIC DNA]</scope>
    <source>
        <strain evidence="3 4">LMG 31109</strain>
    </source>
</reference>
<dbReference type="EMBL" id="CABPSC010000031">
    <property type="protein sequence ID" value="VVE44157.1"/>
    <property type="molecule type" value="Genomic_DNA"/>
</dbReference>
<sequence>MRHDRLVRAVCFALLSGASLGAAAQSASDGRFFRGWFAQGAERPGARGDGRGDAAPRGVRPSRPPEVRPQGDLRGDIYNHLREQRQPPAPAPPAGAPGQPGERKPDRGNRGR</sequence>
<keyword evidence="4" id="KW-1185">Reference proteome</keyword>
<evidence type="ECO:0000313" key="3">
    <source>
        <dbReference type="EMBL" id="VVE44157.1"/>
    </source>
</evidence>
<evidence type="ECO:0000256" key="1">
    <source>
        <dbReference type="SAM" id="MobiDB-lite"/>
    </source>
</evidence>
<organism evidence="3 4">
    <name type="scientific">Pandoraea nosoerga</name>
    <dbReference type="NCBI Taxonomy" id="2508296"/>
    <lineage>
        <taxon>Bacteria</taxon>
        <taxon>Pseudomonadati</taxon>
        <taxon>Pseudomonadota</taxon>
        <taxon>Betaproteobacteria</taxon>
        <taxon>Burkholderiales</taxon>
        <taxon>Burkholderiaceae</taxon>
        <taxon>Pandoraea</taxon>
    </lineage>
</organism>
<evidence type="ECO:0000313" key="4">
    <source>
        <dbReference type="Proteomes" id="UP000367825"/>
    </source>
</evidence>
<dbReference type="AlphaFoldDB" id="A0A5E4Y6L1"/>
<proteinExistence type="predicted"/>
<evidence type="ECO:0000256" key="2">
    <source>
        <dbReference type="SAM" id="SignalP"/>
    </source>
</evidence>
<name>A0A5E4Y6L1_9BURK</name>
<dbReference type="RefSeq" id="WP_150557506.1">
    <property type="nucleotide sequence ID" value="NZ_CABPSC010000031.1"/>
</dbReference>
<feature type="signal peptide" evidence="2">
    <location>
        <begin position="1"/>
        <end position="24"/>
    </location>
</feature>
<accession>A0A5E4Y6L1</accession>
<dbReference type="Proteomes" id="UP000367825">
    <property type="component" value="Unassembled WGS sequence"/>
</dbReference>
<feature type="chain" id="PRO_5022789494" description="Peptide-binding protein" evidence="2">
    <location>
        <begin position="25"/>
        <end position="112"/>
    </location>
</feature>